<dbReference type="Proteomes" id="UP001145072">
    <property type="component" value="Unassembled WGS sequence"/>
</dbReference>
<keyword evidence="2" id="KW-1185">Reference proteome</keyword>
<comment type="caution">
    <text evidence="1">The sequence shown here is derived from an EMBL/GenBank/DDBJ whole genome shotgun (WGS) entry which is preliminary data.</text>
</comment>
<sequence length="179" mass="20677">MNTHAELREKLLELNNQTTNFISELKQQLVTDVPSLSLLSYFTHSINLTGKEHEESFLIGGFHIKNLSPNTFKNIYICLKIDTENQYHFSGKFRNMSSSNNNEMPVTWIRFDNSNDEKEIWFKLADNKQLDPYESISFSDMQVTWGNDEAFTCSIVGFVYTEREVDGITSLNSINLSIN</sequence>
<dbReference type="AlphaFoldDB" id="A0A9X4AIU6"/>
<name>A0A9X4AIU6_9BACI</name>
<proteinExistence type="predicted"/>
<gene>
    <name evidence="1" type="ORF">NC661_13300</name>
</gene>
<evidence type="ECO:0000313" key="1">
    <source>
        <dbReference type="EMBL" id="MDC3421346.1"/>
    </source>
</evidence>
<accession>A0A9X4AIU6</accession>
<dbReference type="EMBL" id="JAMQJZ010000010">
    <property type="protein sequence ID" value="MDC3421346.1"/>
    <property type="molecule type" value="Genomic_DNA"/>
</dbReference>
<evidence type="ECO:0000313" key="2">
    <source>
        <dbReference type="Proteomes" id="UP001145072"/>
    </source>
</evidence>
<reference evidence="1" key="1">
    <citation type="submission" date="2022-06" db="EMBL/GenBank/DDBJ databases">
        <title>Aquibacillus sp. a new bacterium isolated from soil saline samples.</title>
        <authorList>
            <person name="Galisteo C."/>
            <person name="De La Haba R."/>
            <person name="Sanchez-Porro C."/>
            <person name="Ventosa A."/>
        </authorList>
    </citation>
    <scope>NUCLEOTIDE SEQUENCE</scope>
    <source>
        <strain evidence="1">JCM 12387</strain>
    </source>
</reference>
<protein>
    <submittedName>
        <fullName evidence="1">Uncharacterized protein</fullName>
    </submittedName>
</protein>
<organism evidence="1 2">
    <name type="scientific">Aquibacillus koreensis</name>
    <dbReference type="NCBI Taxonomy" id="279446"/>
    <lineage>
        <taxon>Bacteria</taxon>
        <taxon>Bacillati</taxon>
        <taxon>Bacillota</taxon>
        <taxon>Bacilli</taxon>
        <taxon>Bacillales</taxon>
        <taxon>Bacillaceae</taxon>
        <taxon>Aquibacillus</taxon>
    </lineage>
</organism>